<name>A0A916K683_9BACL</name>
<protein>
    <recommendedName>
        <fullName evidence="1">Endonuclease GajA/Old nuclease/RecF-like AAA domain-containing protein</fullName>
    </recommendedName>
</protein>
<reference evidence="2" key="1">
    <citation type="submission" date="2021-06" db="EMBL/GenBank/DDBJ databases">
        <authorList>
            <person name="Criscuolo A."/>
        </authorList>
    </citation>
    <scope>NUCLEOTIDE SEQUENCE</scope>
    <source>
        <strain evidence="2">CIP111600</strain>
    </source>
</reference>
<dbReference type="EMBL" id="CAJVAS010000028">
    <property type="protein sequence ID" value="CAG7644653.1"/>
    <property type="molecule type" value="Genomic_DNA"/>
</dbReference>
<dbReference type="InterPro" id="IPR051396">
    <property type="entry name" value="Bact_Antivir_Def_Nuclease"/>
</dbReference>
<organism evidence="2 3">
    <name type="scientific">Paenibacillus solanacearum</name>
    <dbReference type="NCBI Taxonomy" id="2048548"/>
    <lineage>
        <taxon>Bacteria</taxon>
        <taxon>Bacillati</taxon>
        <taxon>Bacillota</taxon>
        <taxon>Bacilli</taxon>
        <taxon>Bacillales</taxon>
        <taxon>Paenibacillaceae</taxon>
        <taxon>Paenibacillus</taxon>
    </lineage>
</organism>
<evidence type="ECO:0000313" key="2">
    <source>
        <dbReference type="EMBL" id="CAG7644653.1"/>
    </source>
</evidence>
<comment type="caution">
    <text evidence="2">The sequence shown here is derived from an EMBL/GenBank/DDBJ whole genome shotgun (WGS) entry which is preliminary data.</text>
</comment>
<feature type="domain" description="Endonuclease GajA/Old nuclease/RecF-like AAA" evidence="1">
    <location>
        <begin position="1"/>
        <end position="415"/>
    </location>
</feature>
<dbReference type="PANTHER" id="PTHR43581:SF2">
    <property type="entry name" value="EXCINUCLEASE ATPASE SUBUNIT"/>
    <property type="match status" value="1"/>
</dbReference>
<dbReference type="RefSeq" id="WP_218094473.1">
    <property type="nucleotide sequence ID" value="NZ_CAJVAS010000028.1"/>
</dbReference>
<dbReference type="InterPro" id="IPR041685">
    <property type="entry name" value="AAA_GajA/Old/RecF-like"/>
</dbReference>
<keyword evidence="3" id="KW-1185">Reference proteome</keyword>
<dbReference type="Proteomes" id="UP000693672">
    <property type="component" value="Unassembled WGS sequence"/>
</dbReference>
<accession>A0A916K683</accession>
<gene>
    <name evidence="2" type="ORF">PAESOLCIP111_04759</name>
</gene>
<evidence type="ECO:0000313" key="3">
    <source>
        <dbReference type="Proteomes" id="UP000693672"/>
    </source>
</evidence>
<dbReference type="InterPro" id="IPR014592">
    <property type="entry name" value="P-loop_UCP034888"/>
</dbReference>
<sequence>MLEELSLRKFKAFDELKNLKVKPLTILCGVNSAGKTSILKSLLLLKQSYENSSATNEVTLNGLYSINGTMKDVLYKGKGETFNIYNKFIINYIGNKYKSNSKQDVATGKELGKITGLSVQQVSYFLIEVDCKVKKGIVSDVWDTNFLENYSIVITPFSVKKEALENHKFEITLDYHKGGKGSYDLYLKNFPALSGEKLTLVLEGCSCYFSGMRLNNLYYAKAKGLQLSDFLTNVYAICRIVANQYNGFKYLGPLRDNPERQYTINKNTVNVSNTGADTPFLLAKNQTRKISADLFPPLHEDDFNLKAKGQTYELMELVKAWMSYFELGNLDIISQQNVLQLNIKEINIADVGFGVSQVLPIIVQGISLEYEQTFLLEQPEIHLHPRMQMRMADFLISLSQTNHKVIIETHSDHIINRLVRRALEIEGESIIDDIAIYFVNNSVNGSFVEEVRIDKVAGISECPKEFFSQFAAETSHIVQAGFNNITKGRQ</sequence>
<dbReference type="Pfam" id="PF13175">
    <property type="entry name" value="AAA_15"/>
    <property type="match status" value="1"/>
</dbReference>
<dbReference type="PANTHER" id="PTHR43581">
    <property type="entry name" value="ATP/GTP PHOSPHATASE"/>
    <property type="match status" value="1"/>
</dbReference>
<dbReference type="AlphaFoldDB" id="A0A916K683"/>
<proteinExistence type="predicted"/>
<dbReference type="PIRSF" id="PIRSF034888">
    <property type="entry name" value="P-loop_UCP034888"/>
    <property type="match status" value="1"/>
</dbReference>
<evidence type="ECO:0000259" key="1">
    <source>
        <dbReference type="Pfam" id="PF13175"/>
    </source>
</evidence>